<accession>A0A841DGH6</accession>
<sequence length="433" mass="46371">MRDHVIVVDLGYGDAGKGGVVDWLCAQGGVTAVVRFNGGAQAAHNVVLPDGRHHTFSQFGSGTLRGVPTHLSRYVVVDPFALSAEAGHLRRIGVPHPYGMITVDRDALLATPYHVEAGRARELARGEDRHGSCGMGVGEVMAYATENPFVAPKVGDCERPGLLAQKLGLLRERLGVDGPPVADCVAAYRAFSDRVTLVDPSYVRGLVRRRPVVFEGAQGVLLDEWYGFHPYTTWSTTTFENAFSLLEGADAVRLGVLRTYTPRHGPGPLVTEDPRLRLPEPHNGTGRWQGPFRTGHFDAVAHRYALAAAGGADVLALTHLDAPVSRMCDSYDTGELPVGGKNDLEGQAALTARVLRARPRYTDGITDWPAAVSEALGVRVWLGSSGPTAAAKSPVAAAPPRRNGMHVMRGLRSLREPPRSRPCTEPGRGASAQ</sequence>
<comment type="pathway">
    <text evidence="7">Purine metabolism; AMP biosynthesis via de novo pathway; AMP from IMP: step 1/2.</text>
</comment>
<dbReference type="GO" id="GO:0044208">
    <property type="term" value="P:'de novo' AMP biosynthetic process"/>
    <property type="evidence" value="ECO:0007669"/>
    <property type="project" value="UniProtKB-UniRule"/>
</dbReference>
<keyword evidence="7" id="KW-0963">Cytoplasm</keyword>
<dbReference type="InterPro" id="IPR042109">
    <property type="entry name" value="Adenylosuccinate_synth_dom1"/>
</dbReference>
<comment type="caution">
    <text evidence="9">The sequence shown here is derived from an EMBL/GenBank/DDBJ whole genome shotgun (WGS) entry which is preliminary data.</text>
</comment>
<dbReference type="UniPathway" id="UPA00075">
    <property type="reaction ID" value="UER00335"/>
</dbReference>
<feature type="active site" description="Proton acceptor" evidence="7">
    <location>
        <position position="14"/>
    </location>
</feature>
<proteinExistence type="inferred from homology"/>
<keyword evidence="6 7" id="KW-0342">GTP-binding</keyword>
<dbReference type="InterPro" id="IPR027417">
    <property type="entry name" value="P-loop_NTPase"/>
</dbReference>
<dbReference type="GO" id="GO:0005737">
    <property type="term" value="C:cytoplasm"/>
    <property type="evidence" value="ECO:0007669"/>
    <property type="project" value="UniProtKB-SubCell"/>
</dbReference>
<evidence type="ECO:0000256" key="7">
    <source>
        <dbReference type="HAMAP-Rule" id="MF_00011"/>
    </source>
</evidence>
<gene>
    <name evidence="7" type="primary">purA</name>
    <name evidence="9" type="ORF">FHS22_006777</name>
</gene>
<dbReference type="SUPFAM" id="SSF52540">
    <property type="entry name" value="P-loop containing nucleoside triphosphate hydrolases"/>
    <property type="match status" value="1"/>
</dbReference>
<protein>
    <recommendedName>
        <fullName evidence="7">Adenylosuccinate synthetase</fullName>
        <shortName evidence="7">AMPSase</shortName>
        <shortName evidence="7">AdSS</shortName>
        <ecNumber evidence="7">6.3.4.4</ecNumber>
    </recommendedName>
    <alternativeName>
        <fullName evidence="7">IMP--aspartate ligase</fullName>
    </alternativeName>
</protein>
<dbReference type="Gene3D" id="1.10.300.10">
    <property type="entry name" value="Adenylosuccinate Synthetase, subunit A, domain 2"/>
    <property type="match status" value="1"/>
</dbReference>
<dbReference type="Pfam" id="PF00709">
    <property type="entry name" value="Adenylsucc_synt"/>
    <property type="match status" value="1"/>
</dbReference>
<dbReference type="GO" id="GO:0005525">
    <property type="term" value="F:GTP binding"/>
    <property type="evidence" value="ECO:0007669"/>
    <property type="project" value="UniProtKB-UniRule"/>
</dbReference>
<dbReference type="InterPro" id="IPR001114">
    <property type="entry name" value="Adenylosuccinate_synthetase"/>
</dbReference>
<dbReference type="InterPro" id="IPR042111">
    <property type="entry name" value="Adenylosuccinate_synth_dom3"/>
</dbReference>
<evidence type="ECO:0000256" key="6">
    <source>
        <dbReference type="ARBA" id="ARBA00023134"/>
    </source>
</evidence>
<comment type="cofactor">
    <cofactor evidence="7">
        <name>Mg(2+)</name>
        <dbReference type="ChEBI" id="CHEBI:18420"/>
    </cofactor>
    <text evidence="7">Binds 1 Mg(2+) ion per subunit.</text>
</comment>
<dbReference type="Gene3D" id="3.40.440.10">
    <property type="entry name" value="Adenylosuccinate Synthetase, subunit A, domain 1"/>
    <property type="match status" value="1"/>
</dbReference>
<dbReference type="GO" id="GO:0000287">
    <property type="term" value="F:magnesium ion binding"/>
    <property type="evidence" value="ECO:0007669"/>
    <property type="project" value="UniProtKB-UniRule"/>
</dbReference>
<evidence type="ECO:0000256" key="2">
    <source>
        <dbReference type="ARBA" id="ARBA00022723"/>
    </source>
</evidence>
<evidence type="ECO:0000256" key="1">
    <source>
        <dbReference type="ARBA" id="ARBA00022598"/>
    </source>
</evidence>
<dbReference type="GO" id="GO:0004019">
    <property type="term" value="F:adenylosuccinate synthase activity"/>
    <property type="evidence" value="ECO:0007669"/>
    <property type="project" value="UniProtKB-UniRule"/>
</dbReference>
<evidence type="ECO:0000313" key="9">
    <source>
        <dbReference type="EMBL" id="MBB5967474.1"/>
    </source>
</evidence>
<comment type="subcellular location">
    <subcellularLocation>
        <location evidence="7">Cytoplasm</location>
    </subcellularLocation>
</comment>
<dbReference type="PANTHER" id="PTHR11846">
    <property type="entry name" value="ADENYLOSUCCINATE SYNTHETASE"/>
    <property type="match status" value="1"/>
</dbReference>
<keyword evidence="10" id="KW-1185">Reference proteome</keyword>
<feature type="binding site" description="in other chain" evidence="7">
    <location>
        <position position="233"/>
    </location>
    <ligand>
        <name>IMP</name>
        <dbReference type="ChEBI" id="CHEBI:58053"/>
        <note>ligand shared between dimeric partners</note>
    </ligand>
</feature>
<name>A0A841DGH6_PLAVE</name>
<dbReference type="EC" id="6.3.4.4" evidence="7"/>
<dbReference type="SMART" id="SM00788">
    <property type="entry name" value="Adenylsucc_synt"/>
    <property type="match status" value="1"/>
</dbReference>
<dbReference type="RefSeq" id="WP_184948195.1">
    <property type="nucleotide sequence ID" value="NZ_BAAAWZ010000001.1"/>
</dbReference>
<feature type="active site" description="Proton donor" evidence="7">
    <location>
        <position position="44"/>
    </location>
</feature>
<dbReference type="EMBL" id="JACHJJ010000033">
    <property type="protein sequence ID" value="MBB5967474.1"/>
    <property type="molecule type" value="Genomic_DNA"/>
</dbReference>
<comment type="caution">
    <text evidence="7">Lacks conserved residue(s) required for the propagation of feature annotation.</text>
</comment>
<feature type="binding site" evidence="7">
    <location>
        <position position="14"/>
    </location>
    <ligand>
        <name>Mg(2+)</name>
        <dbReference type="ChEBI" id="CHEBI:18420"/>
    </ligand>
</feature>
<dbReference type="InterPro" id="IPR042110">
    <property type="entry name" value="Adenylosuccinate_synth_dom2"/>
</dbReference>
<evidence type="ECO:0000313" key="10">
    <source>
        <dbReference type="Proteomes" id="UP000562352"/>
    </source>
</evidence>
<reference evidence="9 10" key="1">
    <citation type="submission" date="2020-08" db="EMBL/GenBank/DDBJ databases">
        <title>Genomic Encyclopedia of Type Strains, Phase III (KMG-III): the genomes of soil and plant-associated and newly described type strains.</title>
        <authorList>
            <person name="Whitman W."/>
        </authorList>
    </citation>
    <scope>NUCLEOTIDE SEQUENCE [LARGE SCALE GENOMIC DNA]</scope>
    <source>
        <strain evidence="9 10">CECT 3303</strain>
    </source>
</reference>
<keyword evidence="1 7" id="KW-0436">Ligase</keyword>
<comment type="subunit">
    <text evidence="7">Homodimer.</text>
</comment>
<feature type="region of interest" description="Disordered" evidence="8">
    <location>
        <begin position="411"/>
        <end position="433"/>
    </location>
</feature>
<evidence type="ECO:0000256" key="3">
    <source>
        <dbReference type="ARBA" id="ARBA00022741"/>
    </source>
</evidence>
<keyword evidence="2 7" id="KW-0479">Metal-binding</keyword>
<dbReference type="HAMAP" id="MF_00011">
    <property type="entry name" value="Adenylosucc_synth"/>
    <property type="match status" value="1"/>
</dbReference>
<comment type="similarity">
    <text evidence="7">Belongs to the adenylosuccinate synthetase family.</text>
</comment>
<dbReference type="Proteomes" id="UP000562352">
    <property type="component" value="Unassembled WGS sequence"/>
</dbReference>
<dbReference type="Gene3D" id="3.90.170.10">
    <property type="entry name" value="Adenylosuccinate Synthetase, subunit A, domain 3"/>
    <property type="match status" value="1"/>
</dbReference>
<keyword evidence="3 7" id="KW-0547">Nucleotide-binding</keyword>
<keyword evidence="4 7" id="KW-0658">Purine biosynthesis</keyword>
<comment type="function">
    <text evidence="7">Plays an important role in the de novo pathway of purine nucleotide biosynthesis. Catalyzes the first committed step in the biosynthesis of AMP from IMP.</text>
</comment>
<feature type="binding site" evidence="7">
    <location>
        <begin position="319"/>
        <end position="321"/>
    </location>
    <ligand>
        <name>GTP</name>
        <dbReference type="ChEBI" id="CHEBI:37565"/>
    </ligand>
</feature>
<evidence type="ECO:0000256" key="4">
    <source>
        <dbReference type="ARBA" id="ARBA00022755"/>
    </source>
</evidence>
<comment type="catalytic activity">
    <reaction evidence="7">
        <text>IMP + L-aspartate + GTP = N(6)-(1,2-dicarboxyethyl)-AMP + GDP + phosphate + 2 H(+)</text>
        <dbReference type="Rhea" id="RHEA:15753"/>
        <dbReference type="ChEBI" id="CHEBI:15378"/>
        <dbReference type="ChEBI" id="CHEBI:29991"/>
        <dbReference type="ChEBI" id="CHEBI:37565"/>
        <dbReference type="ChEBI" id="CHEBI:43474"/>
        <dbReference type="ChEBI" id="CHEBI:57567"/>
        <dbReference type="ChEBI" id="CHEBI:58053"/>
        <dbReference type="ChEBI" id="CHEBI:58189"/>
        <dbReference type="EC" id="6.3.4.4"/>
    </reaction>
</comment>
<dbReference type="GO" id="GO:0046040">
    <property type="term" value="P:IMP metabolic process"/>
    <property type="evidence" value="ECO:0007669"/>
    <property type="project" value="TreeGrafter"/>
</dbReference>
<dbReference type="PANTHER" id="PTHR11846:SF0">
    <property type="entry name" value="ADENYLOSUCCINATE SYNTHETASE"/>
    <property type="match status" value="1"/>
</dbReference>
<feature type="binding site" description="in other chain" evidence="7">
    <location>
        <position position="218"/>
    </location>
    <ligand>
        <name>IMP</name>
        <dbReference type="ChEBI" id="CHEBI:58053"/>
        <note>ligand shared between dimeric partners</note>
    </ligand>
</feature>
<organism evidence="9 10">
    <name type="scientific">Planomonospora venezuelensis</name>
    <dbReference type="NCBI Taxonomy" id="1999"/>
    <lineage>
        <taxon>Bacteria</taxon>
        <taxon>Bacillati</taxon>
        <taxon>Actinomycetota</taxon>
        <taxon>Actinomycetes</taxon>
        <taxon>Streptosporangiales</taxon>
        <taxon>Streptosporangiaceae</taxon>
        <taxon>Planomonospora</taxon>
    </lineage>
</organism>
<evidence type="ECO:0000256" key="8">
    <source>
        <dbReference type="SAM" id="MobiDB-lite"/>
    </source>
</evidence>
<dbReference type="AlphaFoldDB" id="A0A841DGH6"/>
<keyword evidence="5 7" id="KW-0460">Magnesium</keyword>
<evidence type="ECO:0000256" key="5">
    <source>
        <dbReference type="ARBA" id="ARBA00022842"/>
    </source>
</evidence>